<keyword evidence="2" id="KW-1185">Reference proteome</keyword>
<evidence type="ECO:0000313" key="1">
    <source>
        <dbReference type="EMBL" id="MEY9320265.1"/>
    </source>
</evidence>
<evidence type="ECO:0000313" key="2">
    <source>
        <dbReference type="Proteomes" id="UP001565471"/>
    </source>
</evidence>
<organism evidence="1 2">
    <name type="scientific">Bradyrhizobium elkanii</name>
    <dbReference type="NCBI Taxonomy" id="29448"/>
    <lineage>
        <taxon>Bacteria</taxon>
        <taxon>Pseudomonadati</taxon>
        <taxon>Pseudomonadota</taxon>
        <taxon>Alphaproteobacteria</taxon>
        <taxon>Hyphomicrobiales</taxon>
        <taxon>Nitrobacteraceae</taxon>
        <taxon>Bradyrhizobium</taxon>
    </lineage>
</organism>
<gene>
    <name evidence="1" type="ORF">ABIF29_007064</name>
</gene>
<dbReference type="GeneID" id="92951815"/>
<dbReference type="Proteomes" id="UP001565471">
    <property type="component" value="Unassembled WGS sequence"/>
</dbReference>
<name>A0ABV4FBD2_BRAEL</name>
<dbReference type="EMBL" id="JBGBZA010000002">
    <property type="protein sequence ID" value="MEY9320265.1"/>
    <property type="molecule type" value="Genomic_DNA"/>
</dbReference>
<proteinExistence type="predicted"/>
<accession>A0ABV4FBD2</accession>
<reference evidence="1 2" key="1">
    <citation type="submission" date="2024-07" db="EMBL/GenBank/DDBJ databases">
        <title>Genomic Encyclopedia of Type Strains, Phase V (KMG-V): Genome sequencing to study the core and pangenomes of soil and plant-associated prokaryotes.</title>
        <authorList>
            <person name="Whitman W."/>
        </authorList>
    </citation>
    <scope>NUCLEOTIDE SEQUENCE [LARGE SCALE GENOMIC DNA]</scope>
    <source>
        <strain evidence="1 2">USDA 415</strain>
    </source>
</reference>
<comment type="caution">
    <text evidence="1">The sequence shown here is derived from an EMBL/GenBank/DDBJ whole genome shotgun (WGS) entry which is preliminary data.</text>
</comment>
<dbReference type="RefSeq" id="WP_018273514.1">
    <property type="nucleotide sequence ID" value="NZ_BJNL01000031.1"/>
</dbReference>
<protein>
    <submittedName>
        <fullName evidence="1">Uncharacterized protein</fullName>
    </submittedName>
</protein>
<sequence>MLDRQLQPLANRIDELPVTSIGGLKAKALVAFWHASPLCAGDHEVYFQDEAAFQRLFIAVAEFCGLAGSVRATGYAMPEWPNVEQQDEEDEAV</sequence>